<comment type="caution">
    <text evidence="2">The sequence shown here is derived from an EMBL/GenBank/DDBJ whole genome shotgun (WGS) entry which is preliminary data.</text>
</comment>
<dbReference type="OrthoDB" id="6919369at2"/>
<dbReference type="Proteomes" id="UP000460751">
    <property type="component" value="Unassembled WGS sequence"/>
</dbReference>
<evidence type="ECO:0000256" key="1">
    <source>
        <dbReference type="SAM" id="MobiDB-lite"/>
    </source>
</evidence>
<sequence>MELTHSEKALRRGLAYQYWSGLPRTPDTEIRALESLLRALKGGEPDVLGAVMADLRATAAGASPSVPGPTPAIRRGSLHYGDY</sequence>
<dbReference type="AlphaFoldDB" id="A0A9X5B6X9"/>
<keyword evidence="3" id="KW-1185">Reference proteome</keyword>
<organism evidence="2 3">
    <name type="scientific">Vreelandella halophila</name>
    <dbReference type="NCBI Taxonomy" id="86177"/>
    <lineage>
        <taxon>Bacteria</taxon>
        <taxon>Pseudomonadati</taxon>
        <taxon>Pseudomonadota</taxon>
        <taxon>Gammaproteobacteria</taxon>
        <taxon>Oceanospirillales</taxon>
        <taxon>Halomonadaceae</taxon>
        <taxon>Vreelandella</taxon>
    </lineage>
</organism>
<dbReference type="EMBL" id="WMEX01000009">
    <property type="protein sequence ID" value="MYL27989.1"/>
    <property type="molecule type" value="Genomic_DNA"/>
</dbReference>
<proteinExistence type="predicted"/>
<evidence type="ECO:0000313" key="2">
    <source>
        <dbReference type="EMBL" id="MYL27989.1"/>
    </source>
</evidence>
<dbReference type="RefSeq" id="WP_160899527.1">
    <property type="nucleotide sequence ID" value="NZ_WMEX01000009.1"/>
</dbReference>
<protein>
    <submittedName>
        <fullName evidence="2">Uncharacterized protein</fullName>
    </submittedName>
</protein>
<name>A0A9X5B6X9_9GAMM</name>
<feature type="region of interest" description="Disordered" evidence="1">
    <location>
        <begin position="60"/>
        <end position="83"/>
    </location>
</feature>
<accession>A0A9X5B6X9</accession>
<reference evidence="2 3" key="1">
    <citation type="submission" date="2019-11" db="EMBL/GenBank/DDBJ databases">
        <title>Genome sequences of 17 halophilic strains isolated from different environments.</title>
        <authorList>
            <person name="Furrow R.E."/>
        </authorList>
    </citation>
    <scope>NUCLEOTIDE SEQUENCE [LARGE SCALE GENOMIC DNA]</scope>
    <source>
        <strain evidence="2 3">22507_15_FS</strain>
    </source>
</reference>
<gene>
    <name evidence="2" type="ORF">GLW01_14440</name>
</gene>
<evidence type="ECO:0000313" key="3">
    <source>
        <dbReference type="Proteomes" id="UP000460751"/>
    </source>
</evidence>